<dbReference type="InterPro" id="IPR006683">
    <property type="entry name" value="Thioestr_dom"/>
</dbReference>
<feature type="domain" description="Thioesterase" evidence="2">
    <location>
        <begin position="64"/>
        <end position="136"/>
    </location>
</feature>
<evidence type="ECO:0000256" key="1">
    <source>
        <dbReference type="ARBA" id="ARBA00022801"/>
    </source>
</evidence>
<sequence>MTEPAVASVAVDPVERARAAAADPAAEFGNFFLARFLDLDISYDDEAQTSTVVLPYAPFLCNPQGTMHGGIIATAMDISMGHLCHRFLSTAVTVEMQFRFFRPLAGTGRIEGRLLRPGRRIVHLESRLYDEHDRLAAFASGSWHRLDGVQNPS</sequence>
<dbReference type="EMBL" id="VNHW01000028">
    <property type="protein sequence ID" value="TYP80695.1"/>
    <property type="molecule type" value="Genomic_DNA"/>
</dbReference>
<gene>
    <name evidence="3" type="ORF">BD833_12818</name>
</gene>
<evidence type="ECO:0000259" key="2">
    <source>
        <dbReference type="Pfam" id="PF03061"/>
    </source>
</evidence>
<evidence type="ECO:0000313" key="4">
    <source>
        <dbReference type="Proteomes" id="UP000322499"/>
    </source>
</evidence>
<organism evidence="3 4">
    <name type="scientific">Blastococcus xanthinilyticus</name>
    <dbReference type="NCBI Taxonomy" id="1564164"/>
    <lineage>
        <taxon>Bacteria</taxon>
        <taxon>Bacillati</taxon>
        <taxon>Actinomycetota</taxon>
        <taxon>Actinomycetes</taxon>
        <taxon>Geodermatophilales</taxon>
        <taxon>Geodermatophilaceae</taxon>
        <taxon>Blastococcus</taxon>
    </lineage>
</organism>
<dbReference type="Gene3D" id="3.10.129.10">
    <property type="entry name" value="Hotdog Thioesterase"/>
    <property type="match status" value="1"/>
</dbReference>
<evidence type="ECO:0000313" key="3">
    <source>
        <dbReference type="EMBL" id="TYP80695.1"/>
    </source>
</evidence>
<dbReference type="InterPro" id="IPR029069">
    <property type="entry name" value="HotDog_dom_sf"/>
</dbReference>
<dbReference type="RefSeq" id="WP_208092839.1">
    <property type="nucleotide sequence ID" value="NZ_VNHW01000028.1"/>
</dbReference>
<dbReference type="Proteomes" id="UP000322499">
    <property type="component" value="Unassembled WGS sequence"/>
</dbReference>
<accession>A0A5S5CK64</accession>
<dbReference type="CDD" id="cd03443">
    <property type="entry name" value="PaaI_thioesterase"/>
    <property type="match status" value="1"/>
</dbReference>
<proteinExistence type="predicted"/>
<dbReference type="NCBIfam" id="TIGR00369">
    <property type="entry name" value="unchar_dom_1"/>
    <property type="match status" value="1"/>
</dbReference>
<keyword evidence="1" id="KW-0378">Hydrolase</keyword>
<keyword evidence="4" id="KW-1185">Reference proteome</keyword>
<dbReference type="AlphaFoldDB" id="A0A5S5CK64"/>
<dbReference type="SUPFAM" id="SSF54637">
    <property type="entry name" value="Thioesterase/thiol ester dehydrase-isomerase"/>
    <property type="match status" value="1"/>
</dbReference>
<reference evidence="3 4" key="1">
    <citation type="submission" date="2019-07" db="EMBL/GenBank/DDBJ databases">
        <title>Genomic Encyclopedia of Archaeal and Bacterial Type Strains, Phase II (KMG-II): from individual species to whole genera.</title>
        <authorList>
            <person name="Goeker M."/>
        </authorList>
    </citation>
    <scope>NUCLEOTIDE SEQUENCE [LARGE SCALE GENOMIC DNA]</scope>
    <source>
        <strain evidence="3 4">DSM 46842</strain>
    </source>
</reference>
<dbReference type="GO" id="GO:0016289">
    <property type="term" value="F:acyl-CoA hydrolase activity"/>
    <property type="evidence" value="ECO:0007669"/>
    <property type="project" value="UniProtKB-ARBA"/>
</dbReference>
<dbReference type="Pfam" id="PF03061">
    <property type="entry name" value="4HBT"/>
    <property type="match status" value="1"/>
</dbReference>
<name>A0A5S5CK64_9ACTN</name>
<dbReference type="InterPro" id="IPR003736">
    <property type="entry name" value="PAAI_dom"/>
</dbReference>
<comment type="caution">
    <text evidence="3">The sequence shown here is derived from an EMBL/GenBank/DDBJ whole genome shotgun (WGS) entry which is preliminary data.</text>
</comment>
<protein>
    <submittedName>
        <fullName evidence="3">Uncharacterized protein (TIGR00369 family)</fullName>
    </submittedName>
</protein>